<evidence type="ECO:0000256" key="5">
    <source>
        <dbReference type="ARBA" id="ARBA00022741"/>
    </source>
</evidence>
<evidence type="ECO:0000256" key="9">
    <source>
        <dbReference type="ARBA" id="ARBA00022833"/>
    </source>
</evidence>
<dbReference type="PROSITE" id="PS50893">
    <property type="entry name" value="ABC_TRANSPORTER_2"/>
    <property type="match status" value="2"/>
</dbReference>
<evidence type="ECO:0000256" key="15">
    <source>
        <dbReference type="ARBA" id="ARBA00039316"/>
    </source>
</evidence>
<reference evidence="18" key="1">
    <citation type="submission" date="2018-01" db="EMBL/GenBank/DDBJ databases">
        <authorList>
            <person name="Regsiter A."/>
            <person name="William W."/>
        </authorList>
    </citation>
    <scope>NUCLEOTIDE SEQUENCE</scope>
    <source>
        <strain evidence="18">TRIP AH-1</strain>
    </source>
</reference>
<evidence type="ECO:0000256" key="4">
    <source>
        <dbReference type="ARBA" id="ARBA00022737"/>
    </source>
</evidence>
<dbReference type="Gene3D" id="3.30.190.20">
    <property type="match status" value="1"/>
</dbReference>
<evidence type="ECO:0000256" key="12">
    <source>
        <dbReference type="ARBA" id="ARBA00023125"/>
    </source>
</evidence>
<dbReference type="GO" id="GO:0016887">
    <property type="term" value="F:ATP hydrolysis activity"/>
    <property type="evidence" value="ECO:0007669"/>
    <property type="project" value="InterPro"/>
</dbReference>
<evidence type="ECO:0000256" key="8">
    <source>
        <dbReference type="ARBA" id="ARBA00022771"/>
    </source>
</evidence>
<evidence type="ECO:0000256" key="2">
    <source>
        <dbReference type="ARBA" id="ARBA00022490"/>
    </source>
</evidence>
<keyword evidence="2" id="KW-0963">Cytoplasm</keyword>
<evidence type="ECO:0000256" key="11">
    <source>
        <dbReference type="ARBA" id="ARBA00022881"/>
    </source>
</evidence>
<gene>
    <name evidence="18" type="ORF">PITCH_A220013</name>
</gene>
<keyword evidence="6" id="KW-0227">DNA damage</keyword>
<dbReference type="SMART" id="SM00382">
    <property type="entry name" value="AAA"/>
    <property type="match status" value="3"/>
</dbReference>
<evidence type="ECO:0000256" key="14">
    <source>
        <dbReference type="ARBA" id="ARBA00038000"/>
    </source>
</evidence>
<dbReference type="PANTHER" id="PTHR43152">
    <property type="entry name" value="UVRABC SYSTEM PROTEIN A"/>
    <property type="match status" value="1"/>
</dbReference>
<evidence type="ECO:0000259" key="17">
    <source>
        <dbReference type="PROSITE" id="PS50893"/>
    </source>
</evidence>
<dbReference type="SUPFAM" id="SSF52540">
    <property type="entry name" value="P-loop containing nucleoside triphosphate hydrolases"/>
    <property type="match status" value="4"/>
</dbReference>
<dbReference type="InterPro" id="IPR041552">
    <property type="entry name" value="UvrA_DNA-bd"/>
</dbReference>
<dbReference type="Pfam" id="PF17760">
    <property type="entry name" value="UvrA_inter"/>
    <property type="match status" value="2"/>
</dbReference>
<keyword evidence="13" id="KW-0234">DNA repair</keyword>
<dbReference type="CDD" id="cd03271">
    <property type="entry name" value="ABC_UvrA_II"/>
    <property type="match status" value="1"/>
</dbReference>
<dbReference type="InterPro" id="IPR041102">
    <property type="entry name" value="UvrA_inter"/>
</dbReference>
<dbReference type="InterPro" id="IPR017871">
    <property type="entry name" value="ABC_transporter-like_CS"/>
</dbReference>
<evidence type="ECO:0000256" key="1">
    <source>
        <dbReference type="ARBA" id="ARBA00004496"/>
    </source>
</evidence>
<accession>A0A445MXM6</accession>
<dbReference type="Pfam" id="PF17755">
    <property type="entry name" value="UvrA_DNA-bind"/>
    <property type="match status" value="1"/>
</dbReference>
<keyword evidence="4" id="KW-0677">Repeat</keyword>
<dbReference type="Gene3D" id="1.10.8.280">
    <property type="entry name" value="ABC transporter ATPase domain-like"/>
    <property type="match status" value="1"/>
</dbReference>
<keyword evidence="11" id="KW-0267">Excision nuclease</keyword>
<comment type="similarity">
    <text evidence="14">Belongs to the ABC transporter superfamily. UvrA family.</text>
</comment>
<protein>
    <recommendedName>
        <fullName evidence="15">UvrABC system protein A</fullName>
    </recommendedName>
    <alternativeName>
        <fullName evidence="16">Excinuclease ABC subunit A</fullName>
    </alternativeName>
</protein>
<dbReference type="GO" id="GO:0008270">
    <property type="term" value="F:zinc ion binding"/>
    <property type="evidence" value="ECO:0007669"/>
    <property type="project" value="UniProtKB-KW"/>
</dbReference>
<keyword evidence="12" id="KW-0238">DNA-binding</keyword>
<keyword evidence="3" id="KW-0479">Metal-binding</keyword>
<dbReference type="Gene3D" id="3.30.1490.20">
    <property type="entry name" value="ATP-grasp fold, A domain"/>
    <property type="match status" value="1"/>
</dbReference>
<dbReference type="PANTHER" id="PTHR43152:SF3">
    <property type="entry name" value="UVRABC SYSTEM PROTEIN A"/>
    <property type="match status" value="1"/>
</dbReference>
<dbReference type="Gene3D" id="1.20.1580.10">
    <property type="entry name" value="ABC transporter ATPase like domain"/>
    <property type="match status" value="3"/>
</dbReference>
<dbReference type="GO" id="GO:0005737">
    <property type="term" value="C:cytoplasm"/>
    <property type="evidence" value="ECO:0007669"/>
    <property type="project" value="UniProtKB-SubCell"/>
</dbReference>
<sequence>MDFIRLKGARQNNLKNLDLEIPLNRITVITGVSGSGKSSLAFDTLYAEGQRRYIETFSPYARQFMDRMDRPQVDSIEGIPPAIAIDRKDPVRTSRSTVGTMTEITDYAKLLYARLGQLYCGKCDRPVVAETAQDVWERIKVLPVGSEVVISFPYKHDGSPVDQVRLELGGMGFFRHIINGAVQPLDDWQPTAGVDIDVVADRLRISGREKSRIIDSAEQGLRFGGGRIDVWTGEGGRIPFSGTLECAHCRISYGAPIPNLFSFNSPIGACKTCRGFGRNIDIDVDLIIPDMGLSINQGVIKPWGDREKSRMEFEELIAFCRKHKIPTDMPFGRLSALQQRMIIDGTPDYYGVRGFFKWLETKTYKMHVRVFLSRYRSYTTCPDCKGMRFREEALLYRLGGVNIGELYAMNVNDASAFFNSLTLPQGDHAGRLVLNEIKGRLKYLIDVGVGYLTLDRQSRTLSGGEVERVALASALGSSLVNTLYVLDEPSIGLHPRDTARLINILKGLRDIGNTVVVVEHDYEIMTKSDYVLDMGPEAGEHGGEVMYFGPTNGLKNTLTGQYVTAERQIPVPEARRSAKKAHWLTVIGAQENNLKGIDVRIPLGLFVCITGVSGSGKSTLAEEIIYKAIKREKGDPQGRPGLHRGILGLEHISDVLLVDQQPIGRTPRANALTYTKALDPIRRMLADTAYAREQGVEAGHFSFNTPGGRCETCGGEGFERVEMQFLSDVFITCPDCGGKRFKDDVLKVTYEGKNIHDILCMTVSEALDFFGGQKKIIEALMPLYMVGLGYIRLGQPVSTLSGGEAQRMKLSRYIKPDNKNHRLFIFDEPTTGLHFHDIETLLKPLTNLVEEGNTVLVIEHNMDVIKTADWIIDLGPEGGEEGGRIVVEGPPEKVALHKGSHTGRFLKSCIKGRTVPWSLPALAQFVSEPVSGYGEVIAIKGAREHNLKNISLSIPRNQLVVLTGVSGSGKSSLAFDIIFAEGQRRYLESLTPYVRQYMKILERPEVDVVTGLPPTVAIEQRISHAGRRSTVATLTEIYHFLRLLFSKVGDQHCPGCGRKMNFQTATDVIAIIRKTCRDKKAMILAPKIIGRKGFHKDVFTHALRKGFNLCRIDGEIKAIEQGMSLSRYQEHTIEVVVGTLPARDMAGVVDLALEEGKGTLLVVDNEGNQNTFSLKGICPACGLGLPALDPRLFSFNSRAGACPACNGLGVIGDEDENYQTCGLCNGSRLKAEALSVRIGGYSIRDIVGHPARELQHIIKKISFDRRQSQIAKPIMAEIIERITLLNRLGLGYLSLARSGNTLSGGEAQRVRLAAQLGSNLTGVCYILDEPTIGLHPRDSRMLLDALKELKDRGNTVLVVEHDEETIREADILIDLGPGPGQKGGRVVGTGCLSDLKKVRASVTAACFDGIPHQITSRLRPAYDIDFIRVLGAVENNLKGIDVDFPLGRFVCVTGVSGSGKSTLVKETLYKGVLNRLTHKKDPAGGCRDITGWQALDRVLEVDHSPIGRTPRSVPASYIGFLDQIRGLFAITPEARARGYRPGRFSFNVNEGRCSACSGQGSLKVEMSFLPDVYIHCEQCNGKRFDAETLAVTYRGKDISQVLDLTFEEAMDFFKAVPQIRDAVRFVCDIGLGYMRLGQPSPTLSGGEAQRIKLAQELSRRSKGRTLYVLDEPTTGLHLADVMNLITVLQALVDAGNTLVIIEHNLEIIKEADYIIDLGPEGGYDGGRVVAKGTPLDLIKHPGGSHTAKSLKKYCRR</sequence>
<evidence type="ECO:0000256" key="16">
    <source>
        <dbReference type="ARBA" id="ARBA00042156"/>
    </source>
</evidence>
<dbReference type="GO" id="GO:0009380">
    <property type="term" value="C:excinuclease repair complex"/>
    <property type="evidence" value="ECO:0007669"/>
    <property type="project" value="InterPro"/>
</dbReference>
<dbReference type="InterPro" id="IPR003593">
    <property type="entry name" value="AAA+_ATPase"/>
</dbReference>
<dbReference type="GO" id="GO:0005524">
    <property type="term" value="F:ATP binding"/>
    <property type="evidence" value="ECO:0007669"/>
    <property type="project" value="UniProtKB-KW"/>
</dbReference>
<keyword evidence="7" id="KW-0228">DNA excision</keyword>
<evidence type="ECO:0000256" key="6">
    <source>
        <dbReference type="ARBA" id="ARBA00022763"/>
    </source>
</evidence>
<evidence type="ECO:0000256" key="10">
    <source>
        <dbReference type="ARBA" id="ARBA00022840"/>
    </source>
</evidence>
<name>A0A445MXM6_9BACT</name>
<dbReference type="InterPro" id="IPR004602">
    <property type="entry name" value="UvrA"/>
</dbReference>
<dbReference type="CDD" id="cd03270">
    <property type="entry name" value="ABC_UvrA_I"/>
    <property type="match status" value="1"/>
</dbReference>
<dbReference type="InterPro" id="IPR013815">
    <property type="entry name" value="ATP_grasp_subdomain_1"/>
</dbReference>
<comment type="subcellular location">
    <subcellularLocation>
        <location evidence="1">Cytoplasm</location>
    </subcellularLocation>
</comment>
<dbReference type="GO" id="GO:0003677">
    <property type="term" value="F:DNA binding"/>
    <property type="evidence" value="ECO:0007669"/>
    <property type="project" value="UniProtKB-KW"/>
</dbReference>
<proteinExistence type="inferred from homology"/>
<keyword evidence="5" id="KW-0547">Nucleotide-binding</keyword>
<keyword evidence="9" id="KW-0862">Zinc</keyword>
<feature type="domain" description="ABC transporter" evidence="17">
    <location>
        <begin position="1421"/>
        <end position="1750"/>
    </location>
</feature>
<feature type="domain" description="ABC transporter" evidence="17">
    <location>
        <begin position="569"/>
        <end position="907"/>
    </location>
</feature>
<dbReference type="InterPro" id="IPR003439">
    <property type="entry name" value="ABC_transporter-like_ATP-bd"/>
</dbReference>
<dbReference type="Gene3D" id="3.40.50.300">
    <property type="entry name" value="P-loop containing nucleotide triphosphate hydrolases"/>
    <property type="match status" value="5"/>
</dbReference>
<evidence type="ECO:0000256" key="7">
    <source>
        <dbReference type="ARBA" id="ARBA00022769"/>
    </source>
</evidence>
<evidence type="ECO:0000313" key="18">
    <source>
        <dbReference type="EMBL" id="SPD74246.1"/>
    </source>
</evidence>
<organism evidence="18">
    <name type="scientific">uncultured Desulfobacterium sp</name>
    <dbReference type="NCBI Taxonomy" id="201089"/>
    <lineage>
        <taxon>Bacteria</taxon>
        <taxon>Pseudomonadati</taxon>
        <taxon>Thermodesulfobacteriota</taxon>
        <taxon>Desulfobacteria</taxon>
        <taxon>Desulfobacterales</taxon>
        <taxon>Desulfobacteriaceae</taxon>
        <taxon>Desulfobacterium</taxon>
        <taxon>environmental samples</taxon>
    </lineage>
</organism>
<dbReference type="PROSITE" id="PS00211">
    <property type="entry name" value="ABC_TRANSPORTER_1"/>
    <property type="match status" value="3"/>
</dbReference>
<keyword evidence="8" id="KW-0863">Zinc-finger</keyword>
<evidence type="ECO:0000256" key="3">
    <source>
        <dbReference type="ARBA" id="ARBA00022723"/>
    </source>
</evidence>
<dbReference type="GO" id="GO:0004518">
    <property type="term" value="F:nuclease activity"/>
    <property type="evidence" value="ECO:0007669"/>
    <property type="project" value="UniProtKB-KW"/>
</dbReference>
<dbReference type="GO" id="GO:0006289">
    <property type="term" value="P:nucleotide-excision repair"/>
    <property type="evidence" value="ECO:0007669"/>
    <property type="project" value="InterPro"/>
</dbReference>
<keyword evidence="10" id="KW-0067">ATP-binding</keyword>
<evidence type="ECO:0000256" key="13">
    <source>
        <dbReference type="ARBA" id="ARBA00023204"/>
    </source>
</evidence>
<dbReference type="EMBL" id="OJIN01000135">
    <property type="protein sequence ID" value="SPD74246.1"/>
    <property type="molecule type" value="Genomic_DNA"/>
</dbReference>
<dbReference type="NCBIfam" id="TIGR00630">
    <property type="entry name" value="uvra"/>
    <property type="match status" value="2"/>
</dbReference>
<dbReference type="InterPro" id="IPR027417">
    <property type="entry name" value="P-loop_NTPase"/>
</dbReference>